<dbReference type="Gene3D" id="3.40.50.11660">
    <property type="entry name" value="Glycosyl transferase family 10, C-terminal domain"/>
    <property type="match status" value="1"/>
</dbReference>
<keyword evidence="8" id="KW-0472">Membrane</keyword>
<evidence type="ECO:0000256" key="9">
    <source>
        <dbReference type="ARBA" id="ARBA00023180"/>
    </source>
</evidence>
<dbReference type="OrthoDB" id="9993460at2759"/>
<evidence type="ECO:0000313" key="16">
    <source>
        <dbReference type="Proteomes" id="UP000005408"/>
    </source>
</evidence>
<keyword evidence="12" id="KW-0732">Signal</keyword>
<feature type="domain" description="Fucosyltransferase C-terminal" evidence="13">
    <location>
        <begin position="188"/>
        <end position="378"/>
    </location>
</feature>
<dbReference type="OMA" id="HYMKELM"/>
<evidence type="ECO:0000256" key="7">
    <source>
        <dbReference type="ARBA" id="ARBA00022989"/>
    </source>
</evidence>
<dbReference type="SUPFAM" id="SSF53756">
    <property type="entry name" value="UDP-Glycosyltransferase/glycogen phosphorylase"/>
    <property type="match status" value="1"/>
</dbReference>
<name>A0A8W8KSA6_MAGGI</name>
<evidence type="ECO:0000313" key="15">
    <source>
        <dbReference type="EnsemblMetazoa" id="G2509.1:cds"/>
    </source>
</evidence>
<dbReference type="FunFam" id="3.40.50.11660:FF:000002">
    <property type="entry name" value="Alpha-(1,3)-fucosyltransferase"/>
    <property type="match status" value="1"/>
</dbReference>
<dbReference type="GO" id="GO:0046920">
    <property type="term" value="F:alpha-(1-&gt;3)-fucosyltransferase activity"/>
    <property type="evidence" value="ECO:0007669"/>
    <property type="project" value="TreeGrafter"/>
</dbReference>
<keyword evidence="3 11" id="KW-0328">Glycosyltransferase</keyword>
<reference evidence="15" key="1">
    <citation type="submission" date="2022-08" db="UniProtKB">
        <authorList>
            <consortium name="EnsemblMetazoa"/>
        </authorList>
    </citation>
    <scope>IDENTIFICATION</scope>
    <source>
        <strain evidence="15">05x7-T-G4-1.051#20</strain>
    </source>
</reference>
<dbReference type="Pfam" id="PF17039">
    <property type="entry name" value="Glyco_tran_10_N"/>
    <property type="match status" value="1"/>
</dbReference>
<proteinExistence type="inferred from homology"/>
<dbReference type="EnsemblMetazoa" id="G2509.1">
    <property type="protein sequence ID" value="G2509.1:cds"/>
    <property type="gene ID" value="G2509"/>
</dbReference>
<feature type="signal peptide" evidence="12">
    <location>
        <begin position="1"/>
        <end position="29"/>
    </location>
</feature>
<keyword evidence="6" id="KW-0735">Signal-anchor</keyword>
<feature type="chain" id="PRO_5036493885" description="Fucosyltransferase" evidence="12">
    <location>
        <begin position="30"/>
        <end position="468"/>
    </location>
</feature>
<evidence type="ECO:0000256" key="1">
    <source>
        <dbReference type="ARBA" id="ARBA00004922"/>
    </source>
</evidence>
<evidence type="ECO:0000256" key="12">
    <source>
        <dbReference type="SAM" id="SignalP"/>
    </source>
</evidence>
<evidence type="ECO:0000256" key="3">
    <source>
        <dbReference type="ARBA" id="ARBA00022676"/>
    </source>
</evidence>
<dbReference type="InterPro" id="IPR038577">
    <property type="entry name" value="GT10-like_C_sf"/>
</dbReference>
<dbReference type="Proteomes" id="UP000005408">
    <property type="component" value="Unassembled WGS sequence"/>
</dbReference>
<dbReference type="AlphaFoldDB" id="A0A8W8KSA6"/>
<keyword evidence="4 11" id="KW-0808">Transferase</keyword>
<accession>A0A8W8KSA6</accession>
<organism evidence="15 16">
    <name type="scientific">Magallana gigas</name>
    <name type="common">Pacific oyster</name>
    <name type="synonym">Crassostrea gigas</name>
    <dbReference type="NCBI Taxonomy" id="29159"/>
    <lineage>
        <taxon>Eukaryota</taxon>
        <taxon>Metazoa</taxon>
        <taxon>Spiralia</taxon>
        <taxon>Lophotrochozoa</taxon>
        <taxon>Mollusca</taxon>
        <taxon>Bivalvia</taxon>
        <taxon>Autobranchia</taxon>
        <taxon>Pteriomorphia</taxon>
        <taxon>Ostreida</taxon>
        <taxon>Ostreoidea</taxon>
        <taxon>Ostreidae</taxon>
        <taxon>Magallana</taxon>
    </lineage>
</organism>
<evidence type="ECO:0000256" key="10">
    <source>
        <dbReference type="ARBA" id="ARBA00060399"/>
    </source>
</evidence>
<evidence type="ECO:0000259" key="13">
    <source>
        <dbReference type="Pfam" id="PF00852"/>
    </source>
</evidence>
<keyword evidence="11" id="KW-0333">Golgi apparatus</keyword>
<evidence type="ECO:0000256" key="2">
    <source>
        <dbReference type="ARBA" id="ARBA00008919"/>
    </source>
</evidence>
<dbReference type="PANTHER" id="PTHR11929:SF194">
    <property type="entry name" value="ALPHA-(1,3)-FUCOSYLTRANSFERASE 10"/>
    <property type="match status" value="1"/>
</dbReference>
<protein>
    <recommendedName>
        <fullName evidence="11">Fucosyltransferase</fullName>
        <ecNumber evidence="11">2.4.1.-</ecNumber>
    </recommendedName>
</protein>
<dbReference type="Pfam" id="PF00852">
    <property type="entry name" value="Glyco_transf_10"/>
    <property type="match status" value="1"/>
</dbReference>
<evidence type="ECO:0000256" key="11">
    <source>
        <dbReference type="RuleBase" id="RU003832"/>
    </source>
</evidence>
<keyword evidence="16" id="KW-1185">Reference proteome</keyword>
<evidence type="ECO:0000256" key="5">
    <source>
        <dbReference type="ARBA" id="ARBA00022692"/>
    </source>
</evidence>
<evidence type="ECO:0000259" key="14">
    <source>
        <dbReference type="Pfam" id="PF17039"/>
    </source>
</evidence>
<dbReference type="GO" id="GO:0032580">
    <property type="term" value="C:Golgi cisterna membrane"/>
    <property type="evidence" value="ECO:0007669"/>
    <property type="project" value="UniProtKB-SubCell"/>
</dbReference>
<evidence type="ECO:0000256" key="8">
    <source>
        <dbReference type="ARBA" id="ARBA00023136"/>
    </source>
</evidence>
<dbReference type="InterPro" id="IPR055270">
    <property type="entry name" value="Glyco_tran_10_C"/>
</dbReference>
<keyword evidence="9" id="KW-0325">Glycoprotein</keyword>
<evidence type="ECO:0000256" key="4">
    <source>
        <dbReference type="ARBA" id="ARBA00022679"/>
    </source>
</evidence>
<comment type="pathway">
    <text evidence="1">Protein modification; protein glycosylation.</text>
</comment>
<dbReference type="PANTHER" id="PTHR11929">
    <property type="entry name" value="ALPHA- 1,3 -FUCOSYLTRANSFERASE"/>
    <property type="match status" value="1"/>
</dbReference>
<dbReference type="InterPro" id="IPR001503">
    <property type="entry name" value="Glyco_trans_10"/>
</dbReference>
<feature type="domain" description="Fucosyltransferase N-terminal" evidence="14">
    <location>
        <begin position="54"/>
        <end position="152"/>
    </location>
</feature>
<comment type="subcellular location">
    <subcellularLocation>
        <location evidence="10">Endomembrane system</location>
        <topology evidence="10">Single-pass type II membrane protein</topology>
    </subcellularLocation>
    <subcellularLocation>
        <location evidence="11">Golgi apparatus</location>
        <location evidence="11">Golgi stack membrane</location>
        <topology evidence="11">Single-pass type II membrane protein</topology>
    </subcellularLocation>
</comment>
<evidence type="ECO:0000256" key="6">
    <source>
        <dbReference type="ARBA" id="ARBA00022968"/>
    </source>
</evidence>
<dbReference type="EC" id="2.4.1.-" evidence="11"/>
<sequence length="468" mass="54717">MRVERAFRCFSLCFFILFVALLILLFVLGNEEPRIWTDMDDKTSQDSQRPEIREPIILWWTDGDDQLNEYLDCGDVRCFVTGNRNLTNDPQTKVFMFYGTTFKYYDLPLPRKPHHEWALVHEESPMNNFLFSFEEVMTLFNHTSTFRRESDYPLATQFLKSGEWLASTKHLLSAKEKSIQSERLKLAPVIFVNTDCGTGSDRDGYVQLLMKYVQVDSYGLCQHNRDLPQSLRDPLENMLDDEFFQLIAKYKFAIAIENAICEDYVTEKLWRPLHVGTIPIVLGSPRIKDLLPSNKSAIVVDDYDSVEDIARYINYLDSNDEEYDQYFNWKKTGITNDYLLKLLAARDWEVDYGPDVKGKDFFEGFECFVCRRVHENIRREKDGKDPLRYQAALNHYGCPAPVKVNDKGQRTLENHIFMESFTKHKYLAKALQYHLDKNLLVDEESIQQTADKISKTQGSLQHKRQSSV</sequence>
<keyword evidence="5 11" id="KW-0812">Transmembrane</keyword>
<keyword evidence="7" id="KW-1133">Transmembrane helix</keyword>
<comment type="similarity">
    <text evidence="2 11">Belongs to the glycosyltransferase 10 family.</text>
</comment>
<dbReference type="InterPro" id="IPR031481">
    <property type="entry name" value="Glyco_tran_10_N"/>
</dbReference>